<name>A0ABD3E927_9LAMI</name>
<dbReference type="CDD" id="cd04660">
    <property type="entry name" value="nsLTP_like"/>
    <property type="match status" value="1"/>
</dbReference>
<dbReference type="PANTHER" id="PTHR33286">
    <property type="entry name" value="BIFUNCTIONAL INHIBITOR/LIPID-TRANSFER PROTEIN/SEED STORAGE 2S ALBUMIN SUPERFAMILY PROTEIN"/>
    <property type="match status" value="1"/>
</dbReference>
<evidence type="ECO:0000313" key="3">
    <source>
        <dbReference type="EMBL" id="KAL3649586.1"/>
    </source>
</evidence>
<dbReference type="InterPro" id="IPR016140">
    <property type="entry name" value="Bifunc_inhib/LTP/seed_store"/>
</dbReference>
<dbReference type="PANTHER" id="PTHR33286:SF54">
    <property type="entry name" value="BIFUNCTIONAL INHIBITOR_LIPID-TRANSFER PROTEIN_SEED STORAGE 2S ALBUMIN SUPERFAMILY PROTEIN"/>
    <property type="match status" value="1"/>
</dbReference>
<dbReference type="SMART" id="SM00499">
    <property type="entry name" value="AAI"/>
    <property type="match status" value="1"/>
</dbReference>
<dbReference type="InterPro" id="IPR044741">
    <property type="entry name" value="NsLTP-like"/>
</dbReference>
<feature type="signal peptide" evidence="1">
    <location>
        <begin position="1"/>
        <end position="25"/>
    </location>
</feature>
<proteinExistence type="predicted"/>
<dbReference type="AlphaFoldDB" id="A0ABD3E927"/>
<gene>
    <name evidence="3" type="ORF">CASFOL_005989</name>
</gene>
<keyword evidence="4" id="KW-1185">Reference proteome</keyword>
<dbReference type="Proteomes" id="UP001632038">
    <property type="component" value="Unassembled WGS sequence"/>
</dbReference>
<keyword evidence="1" id="KW-0732">Signal</keyword>
<feature type="chain" id="PRO_5044852799" description="Bifunctional inhibitor/plant lipid transfer protein/seed storage helical domain-containing protein" evidence="1">
    <location>
        <begin position="26"/>
        <end position="123"/>
    </location>
</feature>
<protein>
    <recommendedName>
        <fullName evidence="2">Bifunctional inhibitor/plant lipid transfer protein/seed storage helical domain-containing protein</fullName>
    </recommendedName>
</protein>
<sequence length="123" mass="13766">MDIPKIYFMILLYLSLFYASTMVSAQCQGNFQGLVQQCSRYVQKSGPKETPSQGCCTVVKNVDLPCICGHITSEVEQIISMEKAAYVAAFCGKPIPRGTRCGIMLFREARDRSEKQQLVMLNN</sequence>
<dbReference type="EMBL" id="JAVIJP010000007">
    <property type="protein sequence ID" value="KAL3649586.1"/>
    <property type="molecule type" value="Genomic_DNA"/>
</dbReference>
<dbReference type="Gene3D" id="1.10.110.10">
    <property type="entry name" value="Plant lipid-transfer and hydrophobic proteins"/>
    <property type="match status" value="1"/>
</dbReference>
<dbReference type="InterPro" id="IPR036312">
    <property type="entry name" value="Bifun_inhib/LTP/seed_sf"/>
</dbReference>
<evidence type="ECO:0000313" key="4">
    <source>
        <dbReference type="Proteomes" id="UP001632038"/>
    </source>
</evidence>
<comment type="caution">
    <text evidence="3">The sequence shown here is derived from an EMBL/GenBank/DDBJ whole genome shotgun (WGS) entry which is preliminary data.</text>
</comment>
<reference evidence="4" key="1">
    <citation type="journal article" date="2024" name="IScience">
        <title>Strigolactones Initiate the Formation of Haustorium-like Structures in Castilleja.</title>
        <authorList>
            <person name="Buerger M."/>
            <person name="Peterson D."/>
            <person name="Chory J."/>
        </authorList>
    </citation>
    <scope>NUCLEOTIDE SEQUENCE [LARGE SCALE GENOMIC DNA]</scope>
</reference>
<dbReference type="SUPFAM" id="SSF47699">
    <property type="entry name" value="Bifunctional inhibitor/lipid-transfer protein/seed storage 2S albumin"/>
    <property type="match status" value="1"/>
</dbReference>
<organism evidence="3 4">
    <name type="scientific">Castilleja foliolosa</name>
    <dbReference type="NCBI Taxonomy" id="1961234"/>
    <lineage>
        <taxon>Eukaryota</taxon>
        <taxon>Viridiplantae</taxon>
        <taxon>Streptophyta</taxon>
        <taxon>Embryophyta</taxon>
        <taxon>Tracheophyta</taxon>
        <taxon>Spermatophyta</taxon>
        <taxon>Magnoliopsida</taxon>
        <taxon>eudicotyledons</taxon>
        <taxon>Gunneridae</taxon>
        <taxon>Pentapetalae</taxon>
        <taxon>asterids</taxon>
        <taxon>lamiids</taxon>
        <taxon>Lamiales</taxon>
        <taxon>Orobanchaceae</taxon>
        <taxon>Pedicularideae</taxon>
        <taxon>Castillejinae</taxon>
        <taxon>Castilleja</taxon>
    </lineage>
</organism>
<dbReference type="Pfam" id="PF14368">
    <property type="entry name" value="LTP_2"/>
    <property type="match status" value="1"/>
</dbReference>
<evidence type="ECO:0000259" key="2">
    <source>
        <dbReference type="SMART" id="SM00499"/>
    </source>
</evidence>
<feature type="domain" description="Bifunctional inhibitor/plant lipid transfer protein/seed storage helical" evidence="2">
    <location>
        <begin position="27"/>
        <end position="101"/>
    </location>
</feature>
<accession>A0ABD3E927</accession>
<evidence type="ECO:0000256" key="1">
    <source>
        <dbReference type="SAM" id="SignalP"/>
    </source>
</evidence>